<dbReference type="PANTHER" id="PTHR31569:SF4">
    <property type="entry name" value="SWIM-TYPE DOMAIN-CONTAINING PROTEIN"/>
    <property type="match status" value="1"/>
</dbReference>
<evidence type="ECO:0000256" key="1">
    <source>
        <dbReference type="SAM" id="MobiDB-lite"/>
    </source>
</evidence>
<comment type="caution">
    <text evidence="2">The sequence shown here is derived from an EMBL/GenBank/DDBJ whole genome shotgun (WGS) entry which is preliminary data.</text>
</comment>
<proteinExistence type="predicted"/>
<reference evidence="2" key="1">
    <citation type="submission" date="2023-04" db="EMBL/GenBank/DDBJ databases">
        <title>Phytophthora fragariaefolia NBRC 109709.</title>
        <authorList>
            <person name="Ichikawa N."/>
            <person name="Sato H."/>
            <person name="Tonouchi N."/>
        </authorList>
    </citation>
    <scope>NUCLEOTIDE SEQUENCE</scope>
    <source>
        <strain evidence="2">NBRC 109709</strain>
    </source>
</reference>
<sequence length="383" mass="43934">MKAAEQKKAAKEAYEEDESADDEEESAADEANDEAETAEEGVAEEESDEDSERGDQGSGDSVSSRKRSASQSSEELHFVPALKKHRKSWESLDVYLKTYEERTKTVLVTSETLNVRLRNERLKKQKRYLNMPDSEIPLVPKDMDQRLYICTHGWKPRKPSTGLRPQELVRKRGNVGPGVSHELTHFRNNTNNRLESFFGKLKADLDGSFSMKDCLQAIINFQRRKEDDYHARVMMPGSTRNANYGEEMNQFLGMLSDWLADILFAEYQFATDPATMLLWLRTSALDEEIATIEVPIIASTCRDDVKMKKQMTERDKYTHAQEVFSRITTELTYFPDAKFQTAIRNVEEWWSNLRTAEPLEPSSAPIGSLSLMGFPFNIIIWMT</sequence>
<feature type="compositionally biased region" description="Acidic residues" evidence="1">
    <location>
        <begin position="14"/>
        <end position="52"/>
    </location>
</feature>
<evidence type="ECO:0000313" key="3">
    <source>
        <dbReference type="Proteomes" id="UP001165121"/>
    </source>
</evidence>
<feature type="compositionally biased region" description="Basic and acidic residues" evidence="1">
    <location>
        <begin position="1"/>
        <end position="13"/>
    </location>
</feature>
<dbReference type="Proteomes" id="UP001165121">
    <property type="component" value="Unassembled WGS sequence"/>
</dbReference>
<organism evidence="2 3">
    <name type="scientific">Phytophthora fragariaefolia</name>
    <dbReference type="NCBI Taxonomy" id="1490495"/>
    <lineage>
        <taxon>Eukaryota</taxon>
        <taxon>Sar</taxon>
        <taxon>Stramenopiles</taxon>
        <taxon>Oomycota</taxon>
        <taxon>Peronosporomycetes</taxon>
        <taxon>Peronosporales</taxon>
        <taxon>Peronosporaceae</taxon>
        <taxon>Phytophthora</taxon>
    </lineage>
</organism>
<gene>
    <name evidence="2" type="ORF">Pfra01_002362600</name>
</gene>
<dbReference type="PANTHER" id="PTHR31569">
    <property type="entry name" value="SWIM-TYPE DOMAIN-CONTAINING PROTEIN"/>
    <property type="match status" value="1"/>
</dbReference>
<accession>A0A9W6Y8G1</accession>
<dbReference type="InterPro" id="IPR052579">
    <property type="entry name" value="Zinc_finger_SWIM"/>
</dbReference>
<dbReference type="AlphaFoldDB" id="A0A9W6Y8G1"/>
<name>A0A9W6Y8G1_9STRA</name>
<keyword evidence="3" id="KW-1185">Reference proteome</keyword>
<feature type="region of interest" description="Disordered" evidence="1">
    <location>
        <begin position="1"/>
        <end position="79"/>
    </location>
</feature>
<dbReference type="EMBL" id="BSXT01003873">
    <property type="protein sequence ID" value="GMF55915.1"/>
    <property type="molecule type" value="Genomic_DNA"/>
</dbReference>
<evidence type="ECO:0000313" key="2">
    <source>
        <dbReference type="EMBL" id="GMF55915.1"/>
    </source>
</evidence>
<protein>
    <submittedName>
        <fullName evidence="2">Unnamed protein product</fullName>
    </submittedName>
</protein>